<reference evidence="2" key="1">
    <citation type="journal article" date="2023" name="Mol. Phylogenet. Evol.">
        <title>Genome-scale phylogeny and comparative genomics of the fungal order Sordariales.</title>
        <authorList>
            <person name="Hensen N."/>
            <person name="Bonometti L."/>
            <person name="Westerberg I."/>
            <person name="Brannstrom I.O."/>
            <person name="Guillou S."/>
            <person name="Cros-Aarteil S."/>
            <person name="Calhoun S."/>
            <person name="Haridas S."/>
            <person name="Kuo A."/>
            <person name="Mondo S."/>
            <person name="Pangilinan J."/>
            <person name="Riley R."/>
            <person name="LaButti K."/>
            <person name="Andreopoulos B."/>
            <person name="Lipzen A."/>
            <person name="Chen C."/>
            <person name="Yan M."/>
            <person name="Daum C."/>
            <person name="Ng V."/>
            <person name="Clum A."/>
            <person name="Steindorff A."/>
            <person name="Ohm R.A."/>
            <person name="Martin F."/>
            <person name="Silar P."/>
            <person name="Natvig D.O."/>
            <person name="Lalanne C."/>
            <person name="Gautier V."/>
            <person name="Ament-Velasquez S.L."/>
            <person name="Kruys A."/>
            <person name="Hutchinson M.I."/>
            <person name="Powell A.J."/>
            <person name="Barry K."/>
            <person name="Miller A.N."/>
            <person name="Grigoriev I.V."/>
            <person name="Debuchy R."/>
            <person name="Gladieux P."/>
            <person name="Hiltunen Thoren M."/>
            <person name="Johannesson H."/>
        </authorList>
    </citation>
    <scope>NUCLEOTIDE SEQUENCE</scope>
    <source>
        <strain evidence="2">CBS 990.96</strain>
    </source>
</reference>
<name>A0AAN7BXX9_9PEZI</name>
<dbReference type="PANTHER" id="PTHR43283:SF3">
    <property type="entry name" value="BETA-LACTAMASE FAMILY PROTEIN (AFU_ORTHOLOGUE AFUA_5G07500)"/>
    <property type="match status" value="1"/>
</dbReference>
<dbReference type="Proteomes" id="UP001301958">
    <property type="component" value="Unassembled WGS sequence"/>
</dbReference>
<accession>A0AAN7BXX9</accession>
<dbReference type="PANTHER" id="PTHR43283">
    <property type="entry name" value="BETA-LACTAMASE-RELATED"/>
    <property type="match status" value="1"/>
</dbReference>
<dbReference type="Pfam" id="PF00144">
    <property type="entry name" value="Beta-lactamase"/>
    <property type="match status" value="1"/>
</dbReference>
<dbReference type="AlphaFoldDB" id="A0AAN7BXX9"/>
<dbReference type="InterPro" id="IPR012338">
    <property type="entry name" value="Beta-lactam/transpept-like"/>
</dbReference>
<dbReference type="EMBL" id="MU865292">
    <property type="protein sequence ID" value="KAK4231610.1"/>
    <property type="molecule type" value="Genomic_DNA"/>
</dbReference>
<feature type="domain" description="Beta-lactamase-related" evidence="1">
    <location>
        <begin position="2"/>
        <end position="317"/>
    </location>
</feature>
<evidence type="ECO:0000313" key="2">
    <source>
        <dbReference type="EMBL" id="KAK4231610.1"/>
    </source>
</evidence>
<gene>
    <name evidence="2" type="ORF">QBC38DRAFT_466183</name>
</gene>
<sequence>MQIASMTKQVVAVAALQLIEQDKLSLEDLVEDYLPSWKNISVLQGFDSVCGEPILRQPKTKATILNLFTHTSGLAYWFLTDSINTWRLWSEKQQVKPDEPLAADPGTGYFYGESIDTLGYVIEAISGQGLDEYIQANIFRPLGIKNSGLITPDIWTHYRYPNGTIVLTSPPTPIGPEGVAFGGGYLISTLDDYSTFLLTLLNWGTHPLSGVTLLKSSTVRRIVFADLIPKAITVPDSERTGEPVGAWKSNNQSYSLSLDFLPGIKKGWSGSLLINLEDVEGRRRKGSGAWAGIFNTFYWVDLWSGKLGVIFTNLMPFLDGEVLGLFDRLEEFVYSG</sequence>
<comment type="caution">
    <text evidence="2">The sequence shown here is derived from an EMBL/GenBank/DDBJ whole genome shotgun (WGS) entry which is preliminary data.</text>
</comment>
<protein>
    <submittedName>
        <fullName evidence="2">Beta-lactamase/transpeptidase-like protein</fullName>
    </submittedName>
</protein>
<evidence type="ECO:0000313" key="3">
    <source>
        <dbReference type="Proteomes" id="UP001301958"/>
    </source>
</evidence>
<dbReference type="InterPro" id="IPR050789">
    <property type="entry name" value="Diverse_Enzym_Activities"/>
</dbReference>
<dbReference type="InterPro" id="IPR001466">
    <property type="entry name" value="Beta-lactam-related"/>
</dbReference>
<reference evidence="2" key="2">
    <citation type="submission" date="2023-05" db="EMBL/GenBank/DDBJ databases">
        <authorList>
            <consortium name="Lawrence Berkeley National Laboratory"/>
            <person name="Steindorff A."/>
            <person name="Hensen N."/>
            <person name="Bonometti L."/>
            <person name="Westerberg I."/>
            <person name="Brannstrom I.O."/>
            <person name="Guillou S."/>
            <person name="Cros-Aarteil S."/>
            <person name="Calhoun S."/>
            <person name="Haridas S."/>
            <person name="Kuo A."/>
            <person name="Mondo S."/>
            <person name="Pangilinan J."/>
            <person name="Riley R."/>
            <person name="Labutti K."/>
            <person name="Andreopoulos B."/>
            <person name="Lipzen A."/>
            <person name="Chen C."/>
            <person name="Yanf M."/>
            <person name="Daum C."/>
            <person name="Ng V."/>
            <person name="Clum A."/>
            <person name="Ohm R."/>
            <person name="Martin F."/>
            <person name="Silar P."/>
            <person name="Natvig D."/>
            <person name="Lalanne C."/>
            <person name="Gautier V."/>
            <person name="Ament-Velasquez S.L."/>
            <person name="Kruys A."/>
            <person name="Hutchinson M.I."/>
            <person name="Powell A.J."/>
            <person name="Barry K."/>
            <person name="Miller A.N."/>
            <person name="Grigoriev I.V."/>
            <person name="Debuchy R."/>
            <person name="Gladieux P."/>
            <person name="Thoren M.H."/>
            <person name="Johannesson H."/>
        </authorList>
    </citation>
    <scope>NUCLEOTIDE SEQUENCE</scope>
    <source>
        <strain evidence="2">CBS 990.96</strain>
    </source>
</reference>
<dbReference type="Gene3D" id="3.40.710.10">
    <property type="entry name" value="DD-peptidase/beta-lactamase superfamily"/>
    <property type="match status" value="1"/>
</dbReference>
<organism evidence="2 3">
    <name type="scientific">Podospora fimiseda</name>
    <dbReference type="NCBI Taxonomy" id="252190"/>
    <lineage>
        <taxon>Eukaryota</taxon>
        <taxon>Fungi</taxon>
        <taxon>Dikarya</taxon>
        <taxon>Ascomycota</taxon>
        <taxon>Pezizomycotina</taxon>
        <taxon>Sordariomycetes</taxon>
        <taxon>Sordariomycetidae</taxon>
        <taxon>Sordariales</taxon>
        <taxon>Podosporaceae</taxon>
        <taxon>Podospora</taxon>
    </lineage>
</organism>
<proteinExistence type="predicted"/>
<evidence type="ECO:0000259" key="1">
    <source>
        <dbReference type="Pfam" id="PF00144"/>
    </source>
</evidence>
<keyword evidence="3" id="KW-1185">Reference proteome</keyword>
<dbReference type="SUPFAM" id="SSF56601">
    <property type="entry name" value="beta-lactamase/transpeptidase-like"/>
    <property type="match status" value="1"/>
</dbReference>